<accession>A0A1G8XVJ2</accession>
<dbReference type="Proteomes" id="UP000199155">
    <property type="component" value="Unassembled WGS sequence"/>
</dbReference>
<dbReference type="AlphaFoldDB" id="A0A1G8XVJ2"/>
<sequence>MTPRAPRCILAAAVAVAAYSGPNQDDGNPRHVEQRTAAQCAEEIALLNEARFEASVRAIEAQRHGALHVTDFAVDASCTEAVEADTDRCLREADEVAAAEQPPAANRPGTPAVTPDPSRAPAHDPAPDAFDPYDLLGELDGFPAECDWAVLDALTGRSATGRVR</sequence>
<dbReference type="EMBL" id="FNFF01000003">
    <property type="protein sequence ID" value="SDJ94652.1"/>
    <property type="molecule type" value="Genomic_DNA"/>
</dbReference>
<evidence type="ECO:0000313" key="3">
    <source>
        <dbReference type="Proteomes" id="UP000199155"/>
    </source>
</evidence>
<protein>
    <submittedName>
        <fullName evidence="2">Uncharacterized protein</fullName>
    </submittedName>
</protein>
<reference evidence="2 3" key="1">
    <citation type="submission" date="2016-10" db="EMBL/GenBank/DDBJ databases">
        <authorList>
            <person name="de Groot N.N."/>
        </authorList>
    </citation>
    <scope>NUCLEOTIDE SEQUENCE [LARGE SCALE GENOMIC DNA]</scope>
    <source>
        <strain evidence="2 3">CGMCC 4.5727</strain>
    </source>
</reference>
<organism evidence="2 3">
    <name type="scientific">Streptomyces indicus</name>
    <dbReference type="NCBI Taxonomy" id="417292"/>
    <lineage>
        <taxon>Bacteria</taxon>
        <taxon>Bacillati</taxon>
        <taxon>Actinomycetota</taxon>
        <taxon>Actinomycetes</taxon>
        <taxon>Kitasatosporales</taxon>
        <taxon>Streptomycetaceae</taxon>
        <taxon>Streptomyces</taxon>
    </lineage>
</organism>
<keyword evidence="3" id="KW-1185">Reference proteome</keyword>
<dbReference type="OrthoDB" id="9944666at2"/>
<evidence type="ECO:0000313" key="2">
    <source>
        <dbReference type="EMBL" id="SDJ94652.1"/>
    </source>
</evidence>
<evidence type="ECO:0000256" key="1">
    <source>
        <dbReference type="SAM" id="MobiDB-lite"/>
    </source>
</evidence>
<gene>
    <name evidence="2" type="ORF">SAMN05421806_103434</name>
</gene>
<proteinExistence type="predicted"/>
<feature type="region of interest" description="Disordered" evidence="1">
    <location>
        <begin position="92"/>
        <end position="132"/>
    </location>
</feature>
<dbReference type="STRING" id="417292.SAMN05421806_103434"/>
<dbReference type="RefSeq" id="WP_143041327.1">
    <property type="nucleotide sequence ID" value="NZ_FNFF01000003.1"/>
</dbReference>
<name>A0A1G8XVJ2_9ACTN</name>